<dbReference type="EMBL" id="VFQF01000002">
    <property type="protein sequence ID" value="TQN46307.1"/>
    <property type="molecule type" value="Genomic_DNA"/>
</dbReference>
<protein>
    <submittedName>
        <fullName evidence="1">Uncharacterized protein</fullName>
    </submittedName>
</protein>
<comment type="caution">
    <text evidence="1">The sequence shown here is derived from an EMBL/GenBank/DDBJ whole genome shotgun (WGS) entry which is preliminary data.</text>
</comment>
<organism evidence="1 2">
    <name type="scientific">Humibacillus xanthopallidus</name>
    <dbReference type="NCBI Taxonomy" id="412689"/>
    <lineage>
        <taxon>Bacteria</taxon>
        <taxon>Bacillati</taxon>
        <taxon>Actinomycetota</taxon>
        <taxon>Actinomycetes</taxon>
        <taxon>Micrococcales</taxon>
        <taxon>Intrasporangiaceae</taxon>
        <taxon>Humibacillus</taxon>
    </lineage>
</organism>
<gene>
    <name evidence="1" type="ORF">FHX52_3023</name>
</gene>
<dbReference type="Proteomes" id="UP000320085">
    <property type="component" value="Unassembled WGS sequence"/>
</dbReference>
<name>A0A543PQF8_9MICO</name>
<reference evidence="1 2" key="1">
    <citation type="submission" date="2019-06" db="EMBL/GenBank/DDBJ databases">
        <title>Sequencing the genomes of 1000 actinobacteria strains.</title>
        <authorList>
            <person name="Klenk H.-P."/>
        </authorList>
    </citation>
    <scope>NUCLEOTIDE SEQUENCE [LARGE SCALE GENOMIC DNA]</scope>
    <source>
        <strain evidence="1 2">DSM 21776</strain>
    </source>
</reference>
<dbReference type="AlphaFoldDB" id="A0A543PQF8"/>
<sequence>MRATFVIGEHSFLHLGSSQDDSAAVEAFVSLLDSAQEQGTVLAWEDLFSAPVVGFESLSEFLFGMNTTLDRDVRLLLGVELQKASTWGEADGNPPYNLTDGSSALDFSPSVGLCLLHVARAPWAVLCLRGGPFAGACRIQERNDHSGGRPIWFIDETGSLSDFWRDSFLRYRAAPSEIGKKAQYAFPTTVFAPAVWSQVGRFEGAWNEVRERLIGVLGGLDDGMVQTFEEVVHNHERISRMSSHYGVDCSPESSQTHRNAAAMRERKAQFADRIRDCEWHAKLEPHRNRVHFCVEGGQVYVGIFTRHLL</sequence>
<evidence type="ECO:0000313" key="1">
    <source>
        <dbReference type="EMBL" id="TQN46307.1"/>
    </source>
</evidence>
<evidence type="ECO:0000313" key="2">
    <source>
        <dbReference type="Proteomes" id="UP000320085"/>
    </source>
</evidence>
<proteinExistence type="predicted"/>
<accession>A0A543PQF8</accession>